<evidence type="ECO:0000313" key="3">
    <source>
        <dbReference type="Proteomes" id="UP001066276"/>
    </source>
</evidence>
<feature type="compositionally biased region" description="Basic and acidic residues" evidence="1">
    <location>
        <begin position="230"/>
        <end position="239"/>
    </location>
</feature>
<accession>A0AAV7L2P7</accession>
<evidence type="ECO:0000256" key="1">
    <source>
        <dbReference type="SAM" id="MobiDB-lite"/>
    </source>
</evidence>
<feature type="compositionally biased region" description="Basic and acidic residues" evidence="1">
    <location>
        <begin position="23"/>
        <end position="33"/>
    </location>
</feature>
<comment type="caution">
    <text evidence="2">The sequence shown here is derived from an EMBL/GenBank/DDBJ whole genome shotgun (WGS) entry which is preliminary data.</text>
</comment>
<feature type="region of interest" description="Disordered" evidence="1">
    <location>
        <begin position="230"/>
        <end position="266"/>
    </location>
</feature>
<protein>
    <submittedName>
        <fullName evidence="2">Uncharacterized protein</fullName>
    </submittedName>
</protein>
<name>A0AAV7L2P7_PLEWA</name>
<dbReference type="AlphaFoldDB" id="A0AAV7L2P7"/>
<organism evidence="2 3">
    <name type="scientific">Pleurodeles waltl</name>
    <name type="common">Iberian ribbed newt</name>
    <dbReference type="NCBI Taxonomy" id="8319"/>
    <lineage>
        <taxon>Eukaryota</taxon>
        <taxon>Metazoa</taxon>
        <taxon>Chordata</taxon>
        <taxon>Craniata</taxon>
        <taxon>Vertebrata</taxon>
        <taxon>Euteleostomi</taxon>
        <taxon>Amphibia</taxon>
        <taxon>Batrachia</taxon>
        <taxon>Caudata</taxon>
        <taxon>Salamandroidea</taxon>
        <taxon>Salamandridae</taxon>
        <taxon>Pleurodelinae</taxon>
        <taxon>Pleurodeles</taxon>
    </lineage>
</organism>
<keyword evidence="3" id="KW-1185">Reference proteome</keyword>
<proteinExistence type="predicted"/>
<feature type="region of interest" description="Disordered" evidence="1">
    <location>
        <begin position="1"/>
        <end position="33"/>
    </location>
</feature>
<sequence>MAQVLKTSSHRGDEGDEELSADGGRDVRSDGGDVDLRGDAIAVIRGDDYGDEVRSDDDVIGGDGEAMMLGVMFELMMMLLVVAGEVMIKLCGNDIKSDDDVIGEEVDIRGHDDNYVRADDDARSDDFIDGGDKVSIRDVDARRGDDVKDMDGCDDSSGDGLKVTLKVMSDEDDIRHHDDDAIVDDVKEADGCDDIRFDDDVIVDEVDIRPHDDDDDDAIVVDVKDVDGCDGIRGEKSDGGEGDVISAKGGDDNDDCLTQPFLQGHA</sequence>
<dbReference type="EMBL" id="JANPWB010000016">
    <property type="protein sequence ID" value="KAJ1085931.1"/>
    <property type="molecule type" value="Genomic_DNA"/>
</dbReference>
<evidence type="ECO:0000313" key="2">
    <source>
        <dbReference type="EMBL" id="KAJ1085931.1"/>
    </source>
</evidence>
<dbReference type="Proteomes" id="UP001066276">
    <property type="component" value="Chromosome 12"/>
</dbReference>
<reference evidence="2" key="1">
    <citation type="journal article" date="2022" name="bioRxiv">
        <title>Sequencing and chromosome-scale assembly of the giantPleurodeles waltlgenome.</title>
        <authorList>
            <person name="Brown T."/>
            <person name="Elewa A."/>
            <person name="Iarovenko S."/>
            <person name="Subramanian E."/>
            <person name="Araus A.J."/>
            <person name="Petzold A."/>
            <person name="Susuki M."/>
            <person name="Suzuki K.-i.T."/>
            <person name="Hayashi T."/>
            <person name="Toyoda A."/>
            <person name="Oliveira C."/>
            <person name="Osipova E."/>
            <person name="Leigh N.D."/>
            <person name="Simon A."/>
            <person name="Yun M.H."/>
        </authorList>
    </citation>
    <scope>NUCLEOTIDE SEQUENCE</scope>
    <source>
        <strain evidence="2">20211129_DDA</strain>
        <tissue evidence="2">Liver</tissue>
    </source>
</reference>
<gene>
    <name evidence="2" type="ORF">NDU88_006055</name>
</gene>